<evidence type="ECO:0000256" key="6">
    <source>
        <dbReference type="ARBA" id="ARBA00073937"/>
    </source>
</evidence>
<reference evidence="9" key="1">
    <citation type="submission" date="2022-07" db="EMBL/GenBank/DDBJ databases">
        <title>Genome Sequence of Physisporinus lineatus.</title>
        <authorList>
            <person name="Buettner E."/>
        </authorList>
    </citation>
    <scope>NUCLEOTIDE SEQUENCE</scope>
    <source>
        <strain evidence="9">VT162</strain>
    </source>
</reference>
<dbReference type="GO" id="GO:0006635">
    <property type="term" value="P:fatty acid beta-oxidation"/>
    <property type="evidence" value="ECO:0007669"/>
    <property type="project" value="TreeGrafter"/>
</dbReference>
<organism evidence="9 10">
    <name type="scientific">Meripilus lineatus</name>
    <dbReference type="NCBI Taxonomy" id="2056292"/>
    <lineage>
        <taxon>Eukaryota</taxon>
        <taxon>Fungi</taxon>
        <taxon>Dikarya</taxon>
        <taxon>Basidiomycota</taxon>
        <taxon>Agaricomycotina</taxon>
        <taxon>Agaricomycetes</taxon>
        <taxon>Polyporales</taxon>
        <taxon>Meripilaceae</taxon>
        <taxon>Meripilus</taxon>
    </lineage>
</organism>
<dbReference type="Proteomes" id="UP001212997">
    <property type="component" value="Unassembled WGS sequence"/>
</dbReference>
<dbReference type="CDD" id="cd06558">
    <property type="entry name" value="crotonase-like"/>
    <property type="match status" value="1"/>
</dbReference>
<dbReference type="Gene3D" id="3.90.226.10">
    <property type="entry name" value="2-enoyl-CoA Hydratase, Chain A, domain 1"/>
    <property type="match status" value="1"/>
</dbReference>
<evidence type="ECO:0000313" key="9">
    <source>
        <dbReference type="EMBL" id="KAJ3492044.1"/>
    </source>
</evidence>
<keyword evidence="3" id="KW-0276">Fatty acid metabolism</keyword>
<dbReference type="SUPFAM" id="SSF52096">
    <property type="entry name" value="ClpP/crotonase"/>
    <property type="match status" value="1"/>
</dbReference>
<keyword evidence="4" id="KW-0443">Lipid metabolism</keyword>
<dbReference type="PANTHER" id="PTHR11941:SF54">
    <property type="entry name" value="ENOYL-COA HYDRATASE, MITOCHONDRIAL"/>
    <property type="match status" value="1"/>
</dbReference>
<dbReference type="PROSITE" id="PS00166">
    <property type="entry name" value="ENOYL_COA_HYDRATASE"/>
    <property type="match status" value="1"/>
</dbReference>
<dbReference type="PANTHER" id="PTHR11941">
    <property type="entry name" value="ENOYL-COA HYDRATASE-RELATED"/>
    <property type="match status" value="1"/>
</dbReference>
<name>A0AAD5VCN9_9APHY</name>
<dbReference type="EC" id="4.2.1.17" evidence="2"/>
<dbReference type="FunFam" id="3.90.226.10:FF:000019">
    <property type="entry name" value="Enoyl-CoA hydratase, mitochondrial"/>
    <property type="match status" value="1"/>
</dbReference>
<dbReference type="InterPro" id="IPR018376">
    <property type="entry name" value="Enoyl-CoA_hyd/isom_CS"/>
</dbReference>
<evidence type="ECO:0000256" key="7">
    <source>
        <dbReference type="RuleBase" id="RU003707"/>
    </source>
</evidence>
<dbReference type="GO" id="GO:0004300">
    <property type="term" value="F:enoyl-CoA hydratase activity"/>
    <property type="evidence" value="ECO:0007669"/>
    <property type="project" value="UniProtKB-EC"/>
</dbReference>
<dbReference type="Pfam" id="PF00378">
    <property type="entry name" value="ECH_1"/>
    <property type="match status" value="1"/>
</dbReference>
<dbReference type="InterPro" id="IPR014748">
    <property type="entry name" value="Enoyl-CoA_hydra_C"/>
</dbReference>
<dbReference type="InterPro" id="IPR029045">
    <property type="entry name" value="ClpP/crotonase-like_dom_sf"/>
</dbReference>
<evidence type="ECO:0000256" key="4">
    <source>
        <dbReference type="ARBA" id="ARBA00023098"/>
    </source>
</evidence>
<evidence type="ECO:0000313" key="10">
    <source>
        <dbReference type="Proteomes" id="UP001212997"/>
    </source>
</evidence>
<gene>
    <name evidence="9" type="ORF">NLI96_g311</name>
</gene>
<sequence length="351" mass="37822">MSNSFKFLRASLRAAPLAPIKPTPSPFKGVFYLRAMSTAAKEYEHIIVTRPAPGVGLITLNRPKALNALSTPLFNELNEAVAELDGDKEIGALVLTGSERAFAAGADIKEMKDKTYEETYGNNFLESWTKITQLRKPIIAAVSGYALGGGCELALMCDIILASPTAVFGQPEINLGVIPGGGGTQRLVRAIGKSRTMELTLTGRNFSAVEAESWGVVSRVVAEGEGQVVKDAVQMAETIAKKGRLAVQAGKEAVNAAYELTLAEGLRFERRLFHGLFATQDQKEVHCPPGPSSPVYQSTRDVEPKTQPQASQKPSVAPLNTEEKDLPAVPVPHTIWIIQQRKEEKLSSALS</sequence>
<keyword evidence="5" id="KW-0456">Lyase</keyword>
<protein>
    <recommendedName>
        <fullName evidence="6">Probable enoyl-CoA hydratase, mitochondrial</fullName>
        <ecNumber evidence="2">4.2.1.17</ecNumber>
    </recommendedName>
</protein>
<dbReference type="EMBL" id="JANAWD010000004">
    <property type="protein sequence ID" value="KAJ3492044.1"/>
    <property type="molecule type" value="Genomic_DNA"/>
</dbReference>
<evidence type="ECO:0000256" key="8">
    <source>
        <dbReference type="SAM" id="MobiDB-lite"/>
    </source>
</evidence>
<dbReference type="Gene3D" id="1.10.12.10">
    <property type="entry name" value="Lyase 2-enoyl-coa Hydratase, Chain A, domain 2"/>
    <property type="match status" value="1"/>
</dbReference>
<evidence type="ECO:0000256" key="5">
    <source>
        <dbReference type="ARBA" id="ARBA00023239"/>
    </source>
</evidence>
<evidence type="ECO:0000256" key="3">
    <source>
        <dbReference type="ARBA" id="ARBA00022832"/>
    </source>
</evidence>
<dbReference type="FunFam" id="1.10.12.10:FF:000001">
    <property type="entry name" value="Probable enoyl-CoA hydratase, mitochondrial"/>
    <property type="match status" value="1"/>
</dbReference>
<dbReference type="GO" id="GO:0005739">
    <property type="term" value="C:mitochondrion"/>
    <property type="evidence" value="ECO:0007669"/>
    <property type="project" value="TreeGrafter"/>
</dbReference>
<dbReference type="AlphaFoldDB" id="A0AAD5VCN9"/>
<proteinExistence type="inferred from homology"/>
<dbReference type="InterPro" id="IPR001753">
    <property type="entry name" value="Enoyl-CoA_hydra/iso"/>
</dbReference>
<keyword evidence="10" id="KW-1185">Reference proteome</keyword>
<comment type="similarity">
    <text evidence="1 7">Belongs to the enoyl-CoA hydratase/isomerase family.</text>
</comment>
<feature type="region of interest" description="Disordered" evidence="8">
    <location>
        <begin position="283"/>
        <end position="326"/>
    </location>
</feature>
<evidence type="ECO:0000256" key="2">
    <source>
        <dbReference type="ARBA" id="ARBA00012076"/>
    </source>
</evidence>
<accession>A0AAD5VCN9</accession>
<evidence type="ECO:0000256" key="1">
    <source>
        <dbReference type="ARBA" id="ARBA00005254"/>
    </source>
</evidence>
<comment type="caution">
    <text evidence="9">The sequence shown here is derived from an EMBL/GenBank/DDBJ whole genome shotgun (WGS) entry which is preliminary data.</text>
</comment>